<comment type="caution">
    <text evidence="2">The sequence shown here is derived from an EMBL/GenBank/DDBJ whole genome shotgun (WGS) entry which is preliminary data.</text>
</comment>
<name>A0A7J9DG96_9ROSI</name>
<feature type="region of interest" description="Disordered" evidence="1">
    <location>
        <begin position="92"/>
        <end position="117"/>
    </location>
</feature>
<evidence type="ECO:0000256" key="1">
    <source>
        <dbReference type="SAM" id="MobiDB-lite"/>
    </source>
</evidence>
<protein>
    <submittedName>
        <fullName evidence="2">Uncharacterized protein</fullName>
    </submittedName>
</protein>
<dbReference type="EMBL" id="JABEZW010000002">
    <property type="protein sequence ID" value="MBA0759780.1"/>
    <property type="molecule type" value="Genomic_DNA"/>
</dbReference>
<sequence length="200" mass="22992">MDLESFQNIDMEDVIKYLTYGRGSWNYRSNTKLPTNFNQAIMFPVAKMWMQFIGIRIVPALNVSNVNETGPVLQEFARTNGLRAPCYPPDMLRLTPTHQDEGDNHEEEGAAQEYPGTEDEYVAYVELQAKQRKDWKKRQQDATITPASSQRLTQAQQEIGERSHPMPTNIEQKEEVPESEEEGEDEEEDGSEEIDFEEGD</sequence>
<organism evidence="2 3">
    <name type="scientific">Gossypium trilobum</name>
    <dbReference type="NCBI Taxonomy" id="34281"/>
    <lineage>
        <taxon>Eukaryota</taxon>
        <taxon>Viridiplantae</taxon>
        <taxon>Streptophyta</taxon>
        <taxon>Embryophyta</taxon>
        <taxon>Tracheophyta</taxon>
        <taxon>Spermatophyta</taxon>
        <taxon>Magnoliopsida</taxon>
        <taxon>eudicotyledons</taxon>
        <taxon>Gunneridae</taxon>
        <taxon>Pentapetalae</taxon>
        <taxon>rosids</taxon>
        <taxon>malvids</taxon>
        <taxon>Malvales</taxon>
        <taxon>Malvaceae</taxon>
        <taxon>Malvoideae</taxon>
        <taxon>Gossypium</taxon>
    </lineage>
</organism>
<reference evidence="2 3" key="1">
    <citation type="journal article" date="2019" name="Genome Biol. Evol.">
        <title>Insights into the evolution of the New World diploid cottons (Gossypium, subgenus Houzingenia) based on genome sequencing.</title>
        <authorList>
            <person name="Grover C.E."/>
            <person name="Arick M.A. 2nd"/>
            <person name="Thrash A."/>
            <person name="Conover J.L."/>
            <person name="Sanders W.S."/>
            <person name="Peterson D.G."/>
            <person name="Frelichowski J.E."/>
            <person name="Scheffler J.A."/>
            <person name="Scheffler B.E."/>
            <person name="Wendel J.F."/>
        </authorList>
    </citation>
    <scope>NUCLEOTIDE SEQUENCE [LARGE SCALE GENOMIC DNA]</scope>
    <source>
        <strain evidence="2">8</strain>
        <tissue evidence="2">Leaf</tissue>
    </source>
</reference>
<feature type="compositionally biased region" description="Acidic residues" evidence="1">
    <location>
        <begin position="103"/>
        <end position="117"/>
    </location>
</feature>
<dbReference type="AlphaFoldDB" id="A0A7J9DG96"/>
<feature type="compositionally biased region" description="Acidic residues" evidence="1">
    <location>
        <begin position="177"/>
        <end position="200"/>
    </location>
</feature>
<accession>A0A7J9DG96</accession>
<dbReference type="Proteomes" id="UP000593568">
    <property type="component" value="Unassembled WGS sequence"/>
</dbReference>
<feature type="compositionally biased region" description="Polar residues" evidence="1">
    <location>
        <begin position="143"/>
        <end position="157"/>
    </location>
</feature>
<keyword evidence="3" id="KW-1185">Reference proteome</keyword>
<proteinExistence type="predicted"/>
<gene>
    <name evidence="2" type="ORF">Gotri_022614</name>
</gene>
<feature type="region of interest" description="Disordered" evidence="1">
    <location>
        <begin position="134"/>
        <end position="200"/>
    </location>
</feature>
<evidence type="ECO:0000313" key="3">
    <source>
        <dbReference type="Proteomes" id="UP000593568"/>
    </source>
</evidence>
<evidence type="ECO:0000313" key="2">
    <source>
        <dbReference type="EMBL" id="MBA0759780.1"/>
    </source>
</evidence>